<dbReference type="EC" id="4.1.99.22" evidence="2"/>
<dbReference type="PANTHER" id="PTHR22960">
    <property type="entry name" value="MOLYBDOPTERIN COFACTOR SYNTHESIS PROTEIN A"/>
    <property type="match status" value="1"/>
</dbReference>
<dbReference type="GO" id="GO:0006777">
    <property type="term" value="P:Mo-molybdopterin cofactor biosynthetic process"/>
    <property type="evidence" value="ECO:0007669"/>
    <property type="project" value="UniProtKB-KW"/>
</dbReference>
<dbReference type="Pfam" id="PF04055">
    <property type="entry name" value="Radical_SAM"/>
    <property type="match status" value="1"/>
</dbReference>
<dbReference type="InterPro" id="IPR058240">
    <property type="entry name" value="rSAM_sf"/>
</dbReference>
<dbReference type="InterPro" id="IPR007197">
    <property type="entry name" value="rSAM"/>
</dbReference>
<dbReference type="GO" id="GO:0061799">
    <property type="term" value="F:cyclic pyranopterin monophosphate synthase activity"/>
    <property type="evidence" value="ECO:0007669"/>
    <property type="project" value="TreeGrafter"/>
</dbReference>
<dbReference type="GO" id="GO:0061798">
    <property type="term" value="F:GTP 3',8'-cyclase activity"/>
    <property type="evidence" value="ECO:0007669"/>
    <property type="project" value="UniProtKB-EC"/>
</dbReference>
<evidence type="ECO:0000256" key="4">
    <source>
        <dbReference type="ARBA" id="ARBA00022691"/>
    </source>
</evidence>
<dbReference type="InterPro" id="IPR013785">
    <property type="entry name" value="Aldolase_TIM"/>
</dbReference>
<keyword evidence="3" id="KW-0004">4Fe-4S</keyword>
<keyword evidence="6" id="KW-0547">Nucleotide-binding</keyword>
<evidence type="ECO:0000256" key="2">
    <source>
        <dbReference type="ARBA" id="ARBA00012167"/>
    </source>
</evidence>
<dbReference type="SFLD" id="SFLDS00029">
    <property type="entry name" value="Radical_SAM"/>
    <property type="match status" value="1"/>
</dbReference>
<name>A0A291QYF4_9BACT</name>
<keyword evidence="7" id="KW-0408">Iron</keyword>
<dbReference type="EMBL" id="CP023777">
    <property type="protein sequence ID" value="ATL48912.1"/>
    <property type="molecule type" value="Genomic_DNA"/>
</dbReference>
<dbReference type="OrthoDB" id="9763993at2"/>
<dbReference type="InterPro" id="IPR006638">
    <property type="entry name" value="Elp3/MiaA/NifB-like_rSAM"/>
</dbReference>
<keyword evidence="4" id="KW-0949">S-adenosyl-L-methionine</keyword>
<dbReference type="PROSITE" id="PS01305">
    <property type="entry name" value="MOAA_NIFB_PQQE"/>
    <property type="match status" value="1"/>
</dbReference>
<evidence type="ECO:0000256" key="7">
    <source>
        <dbReference type="ARBA" id="ARBA00023004"/>
    </source>
</evidence>
<keyword evidence="9" id="KW-0342">GTP-binding</keyword>
<dbReference type="InterPro" id="IPR010505">
    <property type="entry name" value="MoaA_twitch"/>
</dbReference>
<feature type="region of interest" description="Disordered" evidence="13">
    <location>
        <begin position="307"/>
        <end position="329"/>
    </location>
</feature>
<accession>A0A291QYF4</accession>
<dbReference type="CDD" id="cd01335">
    <property type="entry name" value="Radical_SAM"/>
    <property type="match status" value="1"/>
</dbReference>
<dbReference type="PROSITE" id="PS51918">
    <property type="entry name" value="RADICAL_SAM"/>
    <property type="match status" value="1"/>
</dbReference>
<keyword evidence="8" id="KW-0411">Iron-sulfur</keyword>
<protein>
    <recommendedName>
        <fullName evidence="2">GTP 3',8-cyclase</fullName>
        <ecNumber evidence="2">4.1.99.22</ecNumber>
    </recommendedName>
</protein>
<evidence type="ECO:0000256" key="13">
    <source>
        <dbReference type="SAM" id="MobiDB-lite"/>
    </source>
</evidence>
<dbReference type="GO" id="GO:0046872">
    <property type="term" value="F:metal ion binding"/>
    <property type="evidence" value="ECO:0007669"/>
    <property type="project" value="UniProtKB-KW"/>
</dbReference>
<dbReference type="SFLD" id="SFLDG01386">
    <property type="entry name" value="main_SPASM_domain-containing"/>
    <property type="match status" value="1"/>
</dbReference>
<evidence type="ECO:0000256" key="9">
    <source>
        <dbReference type="ARBA" id="ARBA00023134"/>
    </source>
</evidence>
<dbReference type="InterPro" id="IPR040064">
    <property type="entry name" value="MoaA-like"/>
</dbReference>
<dbReference type="NCBIfam" id="TIGR02666">
    <property type="entry name" value="moaA"/>
    <property type="match status" value="1"/>
</dbReference>
<evidence type="ECO:0000256" key="11">
    <source>
        <dbReference type="ARBA" id="ARBA00023239"/>
    </source>
</evidence>
<gene>
    <name evidence="15" type="primary">moaA</name>
    <name evidence="15" type="ORF">COR50_18025</name>
</gene>
<dbReference type="AlphaFoldDB" id="A0A291QYF4"/>
<proteinExistence type="predicted"/>
<keyword evidence="11" id="KW-0456">Lyase</keyword>
<organism evidence="15 16">
    <name type="scientific">Chitinophaga caeni</name>
    <dbReference type="NCBI Taxonomy" id="2029983"/>
    <lineage>
        <taxon>Bacteria</taxon>
        <taxon>Pseudomonadati</taxon>
        <taxon>Bacteroidota</taxon>
        <taxon>Chitinophagia</taxon>
        <taxon>Chitinophagales</taxon>
        <taxon>Chitinophagaceae</taxon>
        <taxon>Chitinophaga</taxon>
    </lineage>
</organism>
<keyword evidence="10" id="KW-0501">Molybdenum cofactor biosynthesis</keyword>
<dbReference type="GO" id="GO:0005525">
    <property type="term" value="F:GTP binding"/>
    <property type="evidence" value="ECO:0007669"/>
    <property type="project" value="UniProtKB-KW"/>
</dbReference>
<dbReference type="Proteomes" id="UP000220133">
    <property type="component" value="Chromosome"/>
</dbReference>
<evidence type="ECO:0000256" key="3">
    <source>
        <dbReference type="ARBA" id="ARBA00022485"/>
    </source>
</evidence>
<dbReference type="PANTHER" id="PTHR22960:SF0">
    <property type="entry name" value="MOLYBDENUM COFACTOR BIOSYNTHESIS PROTEIN 1"/>
    <property type="match status" value="1"/>
</dbReference>
<dbReference type="SFLD" id="SFLDG01383">
    <property type="entry name" value="cyclic_pyranopterin_phosphate"/>
    <property type="match status" value="1"/>
</dbReference>
<dbReference type="InterPro" id="IPR000385">
    <property type="entry name" value="MoaA_NifB_PqqE_Fe-S-bd_CS"/>
</dbReference>
<evidence type="ECO:0000256" key="12">
    <source>
        <dbReference type="ARBA" id="ARBA00048697"/>
    </source>
</evidence>
<dbReference type="SFLD" id="SFLDG01067">
    <property type="entry name" value="SPASM/twitch_domain_containing"/>
    <property type="match status" value="1"/>
</dbReference>
<evidence type="ECO:0000256" key="1">
    <source>
        <dbReference type="ARBA" id="ARBA00001966"/>
    </source>
</evidence>
<dbReference type="CDD" id="cd21117">
    <property type="entry name" value="Twitch_MoaA"/>
    <property type="match status" value="1"/>
</dbReference>
<evidence type="ECO:0000256" key="10">
    <source>
        <dbReference type="ARBA" id="ARBA00023150"/>
    </source>
</evidence>
<dbReference type="SMART" id="SM00729">
    <property type="entry name" value="Elp3"/>
    <property type="match status" value="1"/>
</dbReference>
<dbReference type="GO" id="GO:0051539">
    <property type="term" value="F:4 iron, 4 sulfur cluster binding"/>
    <property type="evidence" value="ECO:0007669"/>
    <property type="project" value="UniProtKB-KW"/>
</dbReference>
<evidence type="ECO:0000256" key="5">
    <source>
        <dbReference type="ARBA" id="ARBA00022723"/>
    </source>
</evidence>
<evidence type="ECO:0000313" key="15">
    <source>
        <dbReference type="EMBL" id="ATL48912.1"/>
    </source>
</evidence>
<dbReference type="KEGG" id="cbae:COR50_18025"/>
<feature type="domain" description="Radical SAM core" evidence="14">
    <location>
        <begin position="5"/>
        <end position="226"/>
    </location>
</feature>
<dbReference type="Gene3D" id="3.20.20.70">
    <property type="entry name" value="Aldolase class I"/>
    <property type="match status" value="1"/>
</dbReference>
<dbReference type="RefSeq" id="WP_098195281.1">
    <property type="nucleotide sequence ID" value="NZ_CP023777.1"/>
</dbReference>
<evidence type="ECO:0000313" key="16">
    <source>
        <dbReference type="Proteomes" id="UP000220133"/>
    </source>
</evidence>
<dbReference type="UniPathway" id="UPA00344"/>
<comment type="cofactor">
    <cofactor evidence="1">
        <name>[4Fe-4S] cluster</name>
        <dbReference type="ChEBI" id="CHEBI:49883"/>
    </cofactor>
</comment>
<evidence type="ECO:0000256" key="6">
    <source>
        <dbReference type="ARBA" id="ARBA00022741"/>
    </source>
</evidence>
<keyword evidence="16" id="KW-1185">Reference proteome</keyword>
<comment type="catalytic activity">
    <reaction evidence="12">
        <text>GTP + AH2 + S-adenosyl-L-methionine = (8S)-3',8-cyclo-7,8-dihydroguanosine 5'-triphosphate + 5'-deoxyadenosine + L-methionine + A + H(+)</text>
        <dbReference type="Rhea" id="RHEA:49576"/>
        <dbReference type="ChEBI" id="CHEBI:13193"/>
        <dbReference type="ChEBI" id="CHEBI:15378"/>
        <dbReference type="ChEBI" id="CHEBI:17319"/>
        <dbReference type="ChEBI" id="CHEBI:17499"/>
        <dbReference type="ChEBI" id="CHEBI:37565"/>
        <dbReference type="ChEBI" id="CHEBI:57844"/>
        <dbReference type="ChEBI" id="CHEBI:59789"/>
        <dbReference type="ChEBI" id="CHEBI:131766"/>
        <dbReference type="EC" id="4.1.99.22"/>
    </reaction>
</comment>
<evidence type="ECO:0000259" key="14">
    <source>
        <dbReference type="PROSITE" id="PS51918"/>
    </source>
</evidence>
<dbReference type="InterPro" id="IPR050105">
    <property type="entry name" value="MoCo_biosynth_MoaA/MoaC"/>
</dbReference>
<dbReference type="SUPFAM" id="SSF102114">
    <property type="entry name" value="Radical SAM enzymes"/>
    <property type="match status" value="1"/>
</dbReference>
<dbReference type="InterPro" id="IPR013483">
    <property type="entry name" value="MoaA"/>
</dbReference>
<dbReference type="Pfam" id="PF06463">
    <property type="entry name" value="Mob_synth_C"/>
    <property type="match status" value="1"/>
</dbReference>
<keyword evidence="5" id="KW-0479">Metal-binding</keyword>
<reference evidence="15 16" key="1">
    <citation type="submission" date="2017-10" db="EMBL/GenBank/DDBJ databases">
        <title>Paenichitinophaga pekingensis gen. nov., sp. nov., isolated from activated sludge.</title>
        <authorList>
            <person name="Jin D."/>
            <person name="Kong X."/>
            <person name="Deng Y."/>
            <person name="Bai Z."/>
        </authorList>
    </citation>
    <scope>NUCLEOTIDE SEQUENCE [LARGE SCALE GENOMIC DNA]</scope>
    <source>
        <strain evidence="15 16">13</strain>
    </source>
</reference>
<sequence>MLTDRYGRKINYLRLAVIDRCNLRCTYCMPGEGLTWLNKKELLNDEEIIRLAGILVELGIRKIRITGGEPFVRKDILHLLKELSGIPGLDELALTTNGILTAPFIPKLKEIGIKSVNLSLDTLDEYRFHQITRRKGLNQVLETLQSLQEHQIKVKINAVVMDGINIDDIFPLVRLTEQKDIDVRFIEEMPFNGTNEPHHSLKWDYLQILNHIKTEFPSISKIADPLHATAYSYQIPGFVGKVGIIAAYTRSFCGSCNRLRITPTGDLRTCLYDNRGTNLKEAIRGNMPVTEIKKLIVEAVQQKAENGWDAERGSAGNKSFHESMANIGG</sequence>
<evidence type="ECO:0000256" key="8">
    <source>
        <dbReference type="ARBA" id="ARBA00023014"/>
    </source>
</evidence>